<dbReference type="Gene3D" id="2.60.120.560">
    <property type="entry name" value="Exo-inulinase, domain 1"/>
    <property type="match status" value="1"/>
</dbReference>
<keyword evidence="3" id="KW-1185">Reference proteome</keyword>
<gene>
    <name evidence="2" type="ORF">DNFV4_03716</name>
</gene>
<dbReference type="KEGG" id="nti:DNFV4_03716"/>
<dbReference type="Proteomes" id="UP001179121">
    <property type="component" value="Chromosome"/>
</dbReference>
<accession>A0AA86N251</accession>
<reference evidence="2" key="1">
    <citation type="submission" date="2022-10" db="EMBL/GenBank/DDBJ databases">
        <authorList>
            <person name="Koch H."/>
        </authorList>
    </citation>
    <scope>NUCLEOTIDE SEQUENCE</scope>
    <source>
        <strain evidence="2">DNF</strain>
    </source>
</reference>
<evidence type="ECO:0000256" key="1">
    <source>
        <dbReference type="SAM" id="MobiDB-lite"/>
    </source>
</evidence>
<feature type="region of interest" description="Disordered" evidence="1">
    <location>
        <begin position="62"/>
        <end position="81"/>
    </location>
</feature>
<dbReference type="EMBL" id="OX365700">
    <property type="protein sequence ID" value="CAI4033280.1"/>
    <property type="molecule type" value="Genomic_DNA"/>
</dbReference>
<proteinExistence type="predicted"/>
<protein>
    <recommendedName>
        <fullName evidence="4">3-keto-disaccharide hydrolase domain-containing protein</fullName>
    </recommendedName>
</protein>
<evidence type="ECO:0000313" key="3">
    <source>
        <dbReference type="Proteomes" id="UP001179121"/>
    </source>
</evidence>
<dbReference type="AlphaFoldDB" id="A0AA86N251"/>
<sequence>MGKDSGIGSNGFSAYDHRGSSSADSAASRRFGLLSDRLVGAGVLLWLSLILLQGSVLADSLAGPPTDPQDERASGSTKKWNFDDDVPGRLPAGFTLGTLFDGRPAGEWKVFHSERARSSMQVLAQVQSKGADHAYKMLLINGTDAADLDMEVAFLPVGGKAELGAGVIWRAADDRNYYLLRVSAVEQNVRLYRVVKGVQQLVESRSQTISLKNWHKLRVRAEGCEISISYDGRELLHLCDRTFQSGRIGLWTRSDAVTYFDDLIFTRLS</sequence>
<name>A0AA86N251_9BACT</name>
<dbReference type="RefSeq" id="WP_289270354.1">
    <property type="nucleotide sequence ID" value="NZ_OX365700.1"/>
</dbReference>
<evidence type="ECO:0008006" key="4">
    <source>
        <dbReference type="Google" id="ProtNLM"/>
    </source>
</evidence>
<organism evidence="2 3">
    <name type="scientific">Nitrospira tepida</name>
    <dbReference type="NCBI Taxonomy" id="2973512"/>
    <lineage>
        <taxon>Bacteria</taxon>
        <taxon>Pseudomonadati</taxon>
        <taxon>Nitrospirota</taxon>
        <taxon>Nitrospiria</taxon>
        <taxon>Nitrospirales</taxon>
        <taxon>Nitrospiraceae</taxon>
        <taxon>Nitrospira</taxon>
    </lineage>
</organism>
<evidence type="ECO:0000313" key="2">
    <source>
        <dbReference type="EMBL" id="CAI4033280.1"/>
    </source>
</evidence>